<keyword evidence="3" id="KW-1185">Reference proteome</keyword>
<protein>
    <submittedName>
        <fullName evidence="2">Uncharacterized protein</fullName>
    </submittedName>
</protein>
<dbReference type="Proteomes" id="UP000829194">
    <property type="component" value="Chromosome"/>
</dbReference>
<accession>A0ABY3XCA3</accession>
<gene>
    <name evidence="2" type="ORF">MOV92_18245</name>
</gene>
<dbReference type="RefSeq" id="WP_148648992.1">
    <property type="nucleotide sequence ID" value="NZ_CP011131.1"/>
</dbReference>
<evidence type="ECO:0000313" key="3">
    <source>
        <dbReference type="Proteomes" id="UP000829194"/>
    </source>
</evidence>
<evidence type="ECO:0000256" key="1">
    <source>
        <dbReference type="SAM" id="SignalP"/>
    </source>
</evidence>
<keyword evidence="1" id="KW-0732">Signal</keyword>
<name>A0ABY3XCA3_9GAMM</name>
<proteinExistence type="predicted"/>
<reference evidence="2 3" key="1">
    <citation type="submission" date="2022-03" db="EMBL/GenBank/DDBJ databases">
        <title>Complete genome sequence of Lysobacter capsici VKM B-2533 and Lysobacter gummosus 10.1.1, promising sources of lytic agents.</title>
        <authorList>
            <person name="Tarlachkov S.V."/>
            <person name="Kudryakova I.V."/>
            <person name="Afoshin A.S."/>
            <person name="Leontyevskaya E.A."/>
            <person name="Leontyevskaya N.V."/>
        </authorList>
    </citation>
    <scope>NUCLEOTIDE SEQUENCE [LARGE SCALE GENOMIC DNA]</scope>
    <source>
        <strain evidence="2 3">10.1.1</strain>
    </source>
</reference>
<feature type="chain" id="PRO_5046760891" evidence="1">
    <location>
        <begin position="21"/>
        <end position="158"/>
    </location>
</feature>
<dbReference type="EMBL" id="CP093547">
    <property type="protein sequence ID" value="UNP28422.1"/>
    <property type="molecule type" value="Genomic_DNA"/>
</dbReference>
<sequence>MKVILLVGLVLACLPVTAVAEQCALEKNFILQADSEWVPVARFIRGKKSSSNFYPVTGISVAEGVFWVSTYHSDYSPVKLDDRAGVLVISNVRYLYAPMHVTNNGDVNSIRKYSNKAVEYILQGMKPCDKLKSLKLLIFLRGYRDGRYADEVIVFNKK</sequence>
<organism evidence="2 3">
    <name type="scientific">Lysobacter gummosus</name>
    <dbReference type="NCBI Taxonomy" id="262324"/>
    <lineage>
        <taxon>Bacteria</taxon>
        <taxon>Pseudomonadati</taxon>
        <taxon>Pseudomonadota</taxon>
        <taxon>Gammaproteobacteria</taxon>
        <taxon>Lysobacterales</taxon>
        <taxon>Lysobacteraceae</taxon>
        <taxon>Lysobacter</taxon>
    </lineage>
</organism>
<evidence type="ECO:0000313" key="2">
    <source>
        <dbReference type="EMBL" id="UNP28422.1"/>
    </source>
</evidence>
<feature type="signal peptide" evidence="1">
    <location>
        <begin position="1"/>
        <end position="20"/>
    </location>
</feature>